<keyword evidence="2" id="KW-0479">Metal-binding</keyword>
<dbReference type="PANTHER" id="PTHR37302">
    <property type="entry name" value="SLR1116 PROTEIN"/>
    <property type="match status" value="1"/>
</dbReference>
<evidence type="ECO:0000313" key="4">
    <source>
        <dbReference type="Proteomes" id="UP001597171"/>
    </source>
</evidence>
<proteinExistence type="inferred from homology"/>
<evidence type="ECO:0000313" key="3">
    <source>
        <dbReference type="EMBL" id="MFD1330917.1"/>
    </source>
</evidence>
<comment type="similarity">
    <text evidence="1">Belongs to the DinB family.</text>
</comment>
<dbReference type="EMBL" id="JBHTMX010000009">
    <property type="protein sequence ID" value="MFD1330917.1"/>
    <property type="molecule type" value="Genomic_DNA"/>
</dbReference>
<gene>
    <name evidence="3" type="ORF">ACFQ4O_02795</name>
</gene>
<protein>
    <submittedName>
        <fullName evidence="3">DinB family protein</fullName>
    </submittedName>
</protein>
<dbReference type="SUPFAM" id="SSF109854">
    <property type="entry name" value="DinB/YfiT-like putative metalloenzymes"/>
    <property type="match status" value="1"/>
</dbReference>
<comment type="caution">
    <text evidence="3">The sequence shown here is derived from an EMBL/GenBank/DDBJ whole genome shotgun (WGS) entry which is preliminary data.</text>
</comment>
<name>A0ABW3Z4Q8_9HYPH</name>
<organism evidence="3 4">
    <name type="scientific">Methylopila musalis</name>
    <dbReference type="NCBI Taxonomy" id="1134781"/>
    <lineage>
        <taxon>Bacteria</taxon>
        <taxon>Pseudomonadati</taxon>
        <taxon>Pseudomonadota</taxon>
        <taxon>Alphaproteobacteria</taxon>
        <taxon>Hyphomicrobiales</taxon>
        <taxon>Methylopilaceae</taxon>
        <taxon>Methylopila</taxon>
    </lineage>
</organism>
<dbReference type="InterPro" id="IPR034660">
    <property type="entry name" value="DinB/YfiT-like"/>
</dbReference>
<dbReference type="PANTHER" id="PTHR37302:SF3">
    <property type="entry name" value="DAMAGE-INDUCIBLE PROTEIN DINB"/>
    <property type="match status" value="1"/>
</dbReference>
<reference evidence="4" key="1">
    <citation type="journal article" date="2019" name="Int. J. Syst. Evol. Microbiol.">
        <title>The Global Catalogue of Microorganisms (GCM) 10K type strain sequencing project: providing services to taxonomists for standard genome sequencing and annotation.</title>
        <authorList>
            <consortium name="The Broad Institute Genomics Platform"/>
            <consortium name="The Broad Institute Genome Sequencing Center for Infectious Disease"/>
            <person name="Wu L."/>
            <person name="Ma J."/>
        </authorList>
    </citation>
    <scope>NUCLEOTIDE SEQUENCE [LARGE SCALE GENOMIC DNA]</scope>
    <source>
        <strain evidence="4">CCUG 61696</strain>
    </source>
</reference>
<dbReference type="Proteomes" id="UP001597171">
    <property type="component" value="Unassembled WGS sequence"/>
</dbReference>
<keyword evidence="4" id="KW-1185">Reference proteome</keyword>
<dbReference type="InterPro" id="IPR007837">
    <property type="entry name" value="DinB"/>
</dbReference>
<accession>A0ABW3Z4Q8</accession>
<evidence type="ECO:0000256" key="1">
    <source>
        <dbReference type="ARBA" id="ARBA00008635"/>
    </source>
</evidence>
<evidence type="ECO:0000256" key="2">
    <source>
        <dbReference type="ARBA" id="ARBA00022723"/>
    </source>
</evidence>
<dbReference type="RefSeq" id="WP_378774119.1">
    <property type="nucleotide sequence ID" value="NZ_JBHTMX010000009.1"/>
</dbReference>
<dbReference type="Pfam" id="PF05163">
    <property type="entry name" value="DinB"/>
    <property type="match status" value="1"/>
</dbReference>
<dbReference type="Gene3D" id="1.20.120.450">
    <property type="entry name" value="dinb family like domain"/>
    <property type="match status" value="1"/>
</dbReference>
<sequence length="169" mass="18943">MLSHWTTFAAYNAWANRRLYDAVAALPADDFARDGGAFFRSLKGTLNHLAVTDEIWLDRLRGGFEPPRRLDDVPYPEFAALRSVRTTLDAALEAHVAELTPDDLDRELRFRRQASPEPIRQRVGPALAHLFNHQTHHRGQAHALLTQFGGPEAGPPLDLLLYLRETGAA</sequence>